<evidence type="ECO:0000256" key="2">
    <source>
        <dbReference type="ARBA" id="ARBA00022448"/>
    </source>
</evidence>
<organism evidence="5 6">
    <name type="scientific">Candidatus Bilophila faecipullorum</name>
    <dbReference type="NCBI Taxonomy" id="2838482"/>
    <lineage>
        <taxon>Bacteria</taxon>
        <taxon>Pseudomonadati</taxon>
        <taxon>Thermodesulfobacteriota</taxon>
        <taxon>Desulfovibrionia</taxon>
        <taxon>Desulfovibrionales</taxon>
        <taxon>Desulfovibrionaceae</taxon>
        <taxon>Bilophila</taxon>
    </lineage>
</organism>
<dbReference type="EMBL" id="DXGI01000367">
    <property type="protein sequence ID" value="HIW79418.1"/>
    <property type="molecule type" value="Genomic_DNA"/>
</dbReference>
<dbReference type="PANTHER" id="PTHR33376">
    <property type="match status" value="1"/>
</dbReference>
<dbReference type="GO" id="GO:0030288">
    <property type="term" value="C:outer membrane-bounded periplasmic space"/>
    <property type="evidence" value="ECO:0007669"/>
    <property type="project" value="InterPro"/>
</dbReference>
<protein>
    <submittedName>
        <fullName evidence="5">TRAP transporter substrate-binding protein</fullName>
    </submittedName>
</protein>
<sequence>MTIRQSLTCFAVGALCAVLLSPVPGEAAEKPIIMRYSHSSSAMVKEPHHAAALDFKHHVEKATDGKVEVQIYPGSQLGGEERSFQDIQQGVIQIASLAVNNVTVFSPSMGVFDLPYMFTNYEDCYKVIDGNWDEINKRMIDESGNMAVGWLVQGFRVLSNSKHPIRTLPDLKGLKIRVPNNPIMIATFRAWGGEPAPMAWDETFNALQQKVVDGQENPYPVFASNKFEEVQKYITEIHYKMWIGPIVVNAAWFKRQPENVRQAILEGGRIATENNRKMIAEMEAELVTSIKASGVEIVSKPEDEDLWQEKAMSVWPQFYDKIGDVSLLDAMMKSLGRSRPQ</sequence>
<keyword evidence="3 4" id="KW-0732">Signal</keyword>
<dbReference type="InterPro" id="IPR018389">
    <property type="entry name" value="DctP_fam"/>
</dbReference>
<dbReference type="Pfam" id="PF03480">
    <property type="entry name" value="DctP"/>
    <property type="match status" value="1"/>
</dbReference>
<proteinExistence type="inferred from homology"/>
<accession>A0A9D1R2R5</accession>
<dbReference type="InterPro" id="IPR004682">
    <property type="entry name" value="TRAP_DctP"/>
</dbReference>
<dbReference type="PIRSF" id="PIRSF006470">
    <property type="entry name" value="DctB"/>
    <property type="match status" value="1"/>
</dbReference>
<dbReference type="Proteomes" id="UP000824264">
    <property type="component" value="Unassembled WGS sequence"/>
</dbReference>
<dbReference type="CDD" id="cd13603">
    <property type="entry name" value="PBP2_TRAP_Siap_TeaA_like"/>
    <property type="match status" value="1"/>
</dbReference>
<feature type="signal peptide" evidence="4">
    <location>
        <begin position="1"/>
        <end position="27"/>
    </location>
</feature>
<evidence type="ECO:0000313" key="6">
    <source>
        <dbReference type="Proteomes" id="UP000824264"/>
    </source>
</evidence>
<dbReference type="InterPro" id="IPR038404">
    <property type="entry name" value="TRAP_DctP_sf"/>
</dbReference>
<comment type="similarity">
    <text evidence="1">Belongs to the bacterial solute-binding protein 7 family.</text>
</comment>
<keyword evidence="2" id="KW-0813">Transport</keyword>
<evidence type="ECO:0000256" key="1">
    <source>
        <dbReference type="ARBA" id="ARBA00009023"/>
    </source>
</evidence>
<dbReference type="AlphaFoldDB" id="A0A9D1R2R5"/>
<feature type="chain" id="PRO_5038886743" evidence="4">
    <location>
        <begin position="28"/>
        <end position="341"/>
    </location>
</feature>
<dbReference type="GO" id="GO:0055085">
    <property type="term" value="P:transmembrane transport"/>
    <property type="evidence" value="ECO:0007669"/>
    <property type="project" value="InterPro"/>
</dbReference>
<evidence type="ECO:0000313" key="5">
    <source>
        <dbReference type="EMBL" id="HIW79418.1"/>
    </source>
</evidence>
<dbReference type="NCBIfam" id="NF037995">
    <property type="entry name" value="TRAP_S1"/>
    <property type="match status" value="1"/>
</dbReference>
<reference evidence="5" key="1">
    <citation type="journal article" date="2021" name="PeerJ">
        <title>Extensive microbial diversity within the chicken gut microbiome revealed by metagenomics and culture.</title>
        <authorList>
            <person name="Gilroy R."/>
            <person name="Ravi A."/>
            <person name="Getino M."/>
            <person name="Pursley I."/>
            <person name="Horton D.L."/>
            <person name="Alikhan N.F."/>
            <person name="Baker D."/>
            <person name="Gharbi K."/>
            <person name="Hall N."/>
            <person name="Watson M."/>
            <person name="Adriaenssens E.M."/>
            <person name="Foster-Nyarko E."/>
            <person name="Jarju S."/>
            <person name="Secka A."/>
            <person name="Antonio M."/>
            <person name="Oren A."/>
            <person name="Chaudhuri R.R."/>
            <person name="La Ragione R."/>
            <person name="Hildebrand F."/>
            <person name="Pallen M.J."/>
        </authorList>
    </citation>
    <scope>NUCLEOTIDE SEQUENCE</scope>
    <source>
        <strain evidence="5">ChiSxjej5B17-1746</strain>
    </source>
</reference>
<gene>
    <name evidence="5" type="ORF">H9874_09800</name>
</gene>
<evidence type="ECO:0000256" key="3">
    <source>
        <dbReference type="ARBA" id="ARBA00022729"/>
    </source>
</evidence>
<dbReference type="Gene3D" id="3.40.190.170">
    <property type="entry name" value="Bacterial extracellular solute-binding protein, family 7"/>
    <property type="match status" value="1"/>
</dbReference>
<name>A0A9D1R2R5_9BACT</name>
<dbReference type="NCBIfam" id="TIGR00787">
    <property type="entry name" value="dctP"/>
    <property type="match status" value="1"/>
</dbReference>
<comment type="caution">
    <text evidence="5">The sequence shown here is derived from an EMBL/GenBank/DDBJ whole genome shotgun (WGS) entry which is preliminary data.</text>
</comment>
<evidence type="ECO:0000256" key="4">
    <source>
        <dbReference type="SAM" id="SignalP"/>
    </source>
</evidence>
<dbReference type="PANTHER" id="PTHR33376:SF7">
    <property type="entry name" value="C4-DICARBOXYLATE-BINDING PROTEIN DCTB"/>
    <property type="match status" value="1"/>
</dbReference>
<reference evidence="5" key="2">
    <citation type="submission" date="2021-04" db="EMBL/GenBank/DDBJ databases">
        <authorList>
            <person name="Gilroy R."/>
        </authorList>
    </citation>
    <scope>NUCLEOTIDE SEQUENCE</scope>
    <source>
        <strain evidence="5">ChiSxjej5B17-1746</strain>
    </source>
</reference>
<dbReference type="SUPFAM" id="SSF53850">
    <property type="entry name" value="Periplasmic binding protein-like II"/>
    <property type="match status" value="1"/>
</dbReference>